<sequence>MKGKIIAGNIYKLLESTVVGGAHYVESYDDNTKLWHMRLGHLSERGMVELHERNLLHGVKSCKLDFCEFYVLGKQTKISFTTRKHKTEGILDYVHSDEWGPTRESSLGGYVYHVTFIYDFSKKVWVYFLK</sequence>
<dbReference type="InterPro" id="IPR039537">
    <property type="entry name" value="Retrotran_Ty1/copia-like"/>
</dbReference>
<comment type="caution">
    <text evidence="2">The sequence shown here is derived from an EMBL/GenBank/DDBJ whole genome shotgun (WGS) entry which is preliminary data.</text>
</comment>
<reference evidence="2" key="1">
    <citation type="submission" date="2023-05" db="EMBL/GenBank/DDBJ databases">
        <title>Genome and transcriptome analyses reveal genes involved in the formation of fine ridges on petal epidermal cells in Hibiscus trionum.</title>
        <authorList>
            <person name="Koshimizu S."/>
            <person name="Masuda S."/>
            <person name="Ishii T."/>
            <person name="Shirasu K."/>
            <person name="Hoshino A."/>
            <person name="Arita M."/>
        </authorList>
    </citation>
    <scope>NUCLEOTIDE SEQUENCE</scope>
    <source>
        <strain evidence="2">Hamamatsu line</strain>
    </source>
</reference>
<accession>A0A9W7H267</accession>
<protein>
    <recommendedName>
        <fullName evidence="1">GAG-pre-integrase domain-containing protein</fullName>
    </recommendedName>
</protein>
<evidence type="ECO:0000313" key="3">
    <source>
        <dbReference type="Proteomes" id="UP001165190"/>
    </source>
</evidence>
<feature type="domain" description="GAG-pre-integrase" evidence="1">
    <location>
        <begin position="10"/>
        <end position="75"/>
    </location>
</feature>
<organism evidence="2 3">
    <name type="scientific">Hibiscus trionum</name>
    <name type="common">Flower of an hour</name>
    <dbReference type="NCBI Taxonomy" id="183268"/>
    <lineage>
        <taxon>Eukaryota</taxon>
        <taxon>Viridiplantae</taxon>
        <taxon>Streptophyta</taxon>
        <taxon>Embryophyta</taxon>
        <taxon>Tracheophyta</taxon>
        <taxon>Spermatophyta</taxon>
        <taxon>Magnoliopsida</taxon>
        <taxon>eudicotyledons</taxon>
        <taxon>Gunneridae</taxon>
        <taxon>Pentapetalae</taxon>
        <taxon>rosids</taxon>
        <taxon>malvids</taxon>
        <taxon>Malvales</taxon>
        <taxon>Malvaceae</taxon>
        <taxon>Malvoideae</taxon>
        <taxon>Hibiscus</taxon>
    </lineage>
</organism>
<keyword evidence="3" id="KW-1185">Reference proteome</keyword>
<dbReference type="PANTHER" id="PTHR42648:SF28">
    <property type="entry name" value="TRANSPOSON-ENCODED PROTEIN WITH RIBONUCLEASE H-LIKE AND RETROVIRUS ZINC FINGER-LIKE DOMAINS"/>
    <property type="match status" value="1"/>
</dbReference>
<evidence type="ECO:0000313" key="2">
    <source>
        <dbReference type="EMBL" id="GMI69734.1"/>
    </source>
</evidence>
<dbReference type="EMBL" id="BSYR01000007">
    <property type="protein sequence ID" value="GMI69734.1"/>
    <property type="molecule type" value="Genomic_DNA"/>
</dbReference>
<name>A0A9W7H267_HIBTR</name>
<dbReference type="AlphaFoldDB" id="A0A9W7H267"/>
<dbReference type="Proteomes" id="UP001165190">
    <property type="component" value="Unassembled WGS sequence"/>
</dbReference>
<dbReference type="Pfam" id="PF13976">
    <property type="entry name" value="gag_pre-integrs"/>
    <property type="match status" value="1"/>
</dbReference>
<dbReference type="PANTHER" id="PTHR42648">
    <property type="entry name" value="TRANSPOSASE, PUTATIVE-RELATED"/>
    <property type="match status" value="1"/>
</dbReference>
<proteinExistence type="predicted"/>
<gene>
    <name evidence="2" type="ORF">HRI_000642700</name>
</gene>
<evidence type="ECO:0000259" key="1">
    <source>
        <dbReference type="Pfam" id="PF13976"/>
    </source>
</evidence>
<dbReference type="OrthoDB" id="993660at2759"/>
<dbReference type="InterPro" id="IPR025724">
    <property type="entry name" value="GAG-pre-integrase_dom"/>
</dbReference>